<protein>
    <submittedName>
        <fullName evidence="4">Zinc finger SWIM domain-containing protein 3</fullName>
    </submittedName>
</protein>
<feature type="region of interest" description="Disordered" evidence="2">
    <location>
        <begin position="686"/>
        <end position="706"/>
    </location>
</feature>
<evidence type="ECO:0000313" key="5">
    <source>
        <dbReference type="Proteomes" id="UP001259832"/>
    </source>
</evidence>
<feature type="region of interest" description="Disordered" evidence="2">
    <location>
        <begin position="633"/>
        <end position="665"/>
    </location>
</feature>
<keyword evidence="1" id="KW-0863">Zinc-finger</keyword>
<evidence type="ECO:0000256" key="2">
    <source>
        <dbReference type="SAM" id="MobiDB-lite"/>
    </source>
</evidence>
<dbReference type="PROSITE" id="PS50966">
    <property type="entry name" value="ZF_SWIM"/>
    <property type="match status" value="1"/>
</dbReference>
<reference evidence="4" key="1">
    <citation type="submission" date="2023-08" db="EMBL/GenBank/DDBJ databases">
        <title>Reference Genome Resource for the Citrus Pathogen Phytophthora citrophthora.</title>
        <authorList>
            <person name="Moller H."/>
            <person name="Coetzee B."/>
            <person name="Rose L.J."/>
            <person name="Van Niekerk J.M."/>
        </authorList>
    </citation>
    <scope>NUCLEOTIDE SEQUENCE</scope>
    <source>
        <strain evidence="4">STE-U-9442</strain>
    </source>
</reference>
<evidence type="ECO:0000256" key="1">
    <source>
        <dbReference type="PROSITE-ProRule" id="PRU00325"/>
    </source>
</evidence>
<accession>A0AAD9LGD4</accession>
<feature type="region of interest" description="Disordered" evidence="2">
    <location>
        <begin position="1"/>
        <end position="20"/>
    </location>
</feature>
<feature type="compositionally biased region" description="Low complexity" evidence="2">
    <location>
        <begin position="584"/>
        <end position="593"/>
    </location>
</feature>
<dbReference type="EMBL" id="JASMQC010000025">
    <property type="protein sequence ID" value="KAK1934612.1"/>
    <property type="molecule type" value="Genomic_DNA"/>
</dbReference>
<organism evidence="4 5">
    <name type="scientific">Phytophthora citrophthora</name>
    <dbReference type="NCBI Taxonomy" id="4793"/>
    <lineage>
        <taxon>Eukaryota</taxon>
        <taxon>Sar</taxon>
        <taxon>Stramenopiles</taxon>
        <taxon>Oomycota</taxon>
        <taxon>Peronosporomycetes</taxon>
        <taxon>Peronosporales</taxon>
        <taxon>Peronosporaceae</taxon>
        <taxon>Phytophthora</taxon>
    </lineage>
</organism>
<keyword evidence="5" id="KW-1185">Reference proteome</keyword>
<feature type="compositionally biased region" description="Basic residues" evidence="2">
    <location>
        <begin position="693"/>
        <end position="706"/>
    </location>
</feature>
<feature type="region of interest" description="Disordered" evidence="2">
    <location>
        <begin position="577"/>
        <end position="612"/>
    </location>
</feature>
<dbReference type="InterPro" id="IPR052579">
    <property type="entry name" value="Zinc_finger_SWIM"/>
</dbReference>
<dbReference type="AlphaFoldDB" id="A0AAD9LGD4"/>
<proteinExistence type="predicted"/>
<gene>
    <name evidence="4" type="ORF">P3T76_011221</name>
</gene>
<dbReference type="PANTHER" id="PTHR31569:SF4">
    <property type="entry name" value="SWIM-TYPE DOMAIN-CONTAINING PROTEIN"/>
    <property type="match status" value="1"/>
</dbReference>
<feature type="compositionally biased region" description="Polar residues" evidence="2">
    <location>
        <begin position="1"/>
        <end position="13"/>
    </location>
</feature>
<keyword evidence="1" id="KW-0479">Metal-binding</keyword>
<dbReference type="Proteomes" id="UP001259832">
    <property type="component" value="Unassembled WGS sequence"/>
</dbReference>
<dbReference type="InterPro" id="IPR048324">
    <property type="entry name" value="ZSWIM1-3_RNaseH-like"/>
</dbReference>
<evidence type="ECO:0000313" key="4">
    <source>
        <dbReference type="EMBL" id="KAK1934612.1"/>
    </source>
</evidence>
<keyword evidence="1" id="KW-0862">Zinc</keyword>
<name>A0AAD9LGD4_9STRA</name>
<dbReference type="GO" id="GO:0008270">
    <property type="term" value="F:zinc ion binding"/>
    <property type="evidence" value="ECO:0007669"/>
    <property type="project" value="UniProtKB-KW"/>
</dbReference>
<feature type="domain" description="SWIM-type" evidence="3">
    <location>
        <begin position="446"/>
        <end position="478"/>
    </location>
</feature>
<comment type="caution">
    <text evidence="4">The sequence shown here is derived from an EMBL/GenBank/DDBJ whole genome shotgun (WGS) entry which is preliminary data.</text>
</comment>
<sequence>MSHNHPLTRQNYSHYPHNRTDFEPAVTKTVTELFIQDNSTCTPTTQDIHNLVRKLKQRTHTASTSGKRLKQWISEFSQEPGNVGGVFVDSVQNKTGATCITLQTKHMRELFHRFPEVVMIDATHGTNSSKYKVFSIMAHDAFGKGQFIHHAAVQNERNPTLATALEEFKKTNPVWTKIKRILIDKNFGEIGVLKTAFPDATLLLCQFHVLKYLREQIASKDYAFNSWQKQQLDGLFNLLVYAKTEQKYLQLREYKRHTMDVGSDKEVDNIMPSRENELGTGRSQFVTGRGQLGTEMGAGNVELSAVGDLKSACTHLKHISLRIGMVAEECGNICTLGNNTNNRLESSWKQLKELVSSFMQVDDSEEEKKVLDAVYKLSVVHDPKYDHEMDFLSKLVSEHACNLVYEQYDYATTAGKYKYHEAAPGVYLIQCNSVDDDAYDEPLSEYSVTKANWSCSCLFMASRLLPCRHVFFIRKDLNFENVIPTQHVNPRWLLSSLRVETDLSELSGESFCVSRVLRESNVCWDSNRKFREANFLSTSISEHLSGLGMAEYKRAMKALRCVTTLFEHGDNSAICAFSRQQPPSSGSHNGSSGQYDQAFGGESGASASAQNTQVATPSTDYLVNAHMITSSANSVGVTGNGELGTDELGAMSSGAELGNENEQPEVDVDRGVTLGLATLTNEFEIVSPPNARGRPKQKPAAVKSKRKQAIEMVQQNLDMHGREINLLTFQQFIFGSKPKPPIAHEIAKLPSTKQLGLPEEVVRIFPMQQINKCTAKVTAYQAKKPGTFEGQLTLEIVGVGVFAYSTIALMRKWHTAVKAVDFSCIDNSSFYVERDSTLPLLIQDWPLLPSKHADMIDLAAKDTLSAQAMQMILHKLFGADSNIRGIDPSTLGISKGAITTDSGYGKSTHLRFYGFQLPFNRPCRGSAVSDDVTTRSSASSRLVTHDPGLGVQTDSFNCGVYVLLAFEIFCGSEPLGVINKKDSAMHALSVSAYVHEARR</sequence>
<dbReference type="InterPro" id="IPR007527">
    <property type="entry name" value="Znf_SWIM"/>
</dbReference>
<evidence type="ECO:0000259" key="3">
    <source>
        <dbReference type="PROSITE" id="PS50966"/>
    </source>
</evidence>
<dbReference type="Pfam" id="PF21056">
    <property type="entry name" value="ZSWIM1-3_RNaseH-like"/>
    <property type="match status" value="1"/>
</dbReference>
<dbReference type="PANTHER" id="PTHR31569">
    <property type="entry name" value="SWIM-TYPE DOMAIN-CONTAINING PROTEIN"/>
    <property type="match status" value="1"/>
</dbReference>